<gene>
    <name evidence="1" type="primary">jg2207</name>
    <name evidence="1" type="ORF">PAEG_LOCUS3791</name>
</gene>
<feature type="non-terminal residue" evidence="1">
    <location>
        <position position="1"/>
    </location>
</feature>
<protein>
    <submittedName>
        <fullName evidence="1">Jg2207 protein</fullName>
    </submittedName>
</protein>
<dbReference type="Proteomes" id="UP000838756">
    <property type="component" value="Unassembled WGS sequence"/>
</dbReference>
<accession>A0A8S4QMD6</accession>
<proteinExistence type="predicted"/>
<dbReference type="EMBL" id="CAKXAJ010012443">
    <property type="protein sequence ID" value="CAH2215705.1"/>
    <property type="molecule type" value="Genomic_DNA"/>
</dbReference>
<comment type="caution">
    <text evidence="1">The sequence shown here is derived from an EMBL/GenBank/DDBJ whole genome shotgun (WGS) entry which is preliminary data.</text>
</comment>
<organism evidence="1 2">
    <name type="scientific">Pararge aegeria aegeria</name>
    <dbReference type="NCBI Taxonomy" id="348720"/>
    <lineage>
        <taxon>Eukaryota</taxon>
        <taxon>Metazoa</taxon>
        <taxon>Ecdysozoa</taxon>
        <taxon>Arthropoda</taxon>
        <taxon>Hexapoda</taxon>
        <taxon>Insecta</taxon>
        <taxon>Pterygota</taxon>
        <taxon>Neoptera</taxon>
        <taxon>Endopterygota</taxon>
        <taxon>Lepidoptera</taxon>
        <taxon>Glossata</taxon>
        <taxon>Ditrysia</taxon>
        <taxon>Papilionoidea</taxon>
        <taxon>Nymphalidae</taxon>
        <taxon>Satyrinae</taxon>
        <taxon>Satyrini</taxon>
        <taxon>Parargina</taxon>
        <taxon>Pararge</taxon>
    </lineage>
</organism>
<reference evidence="1" key="1">
    <citation type="submission" date="2022-03" db="EMBL/GenBank/DDBJ databases">
        <authorList>
            <person name="Lindestad O."/>
        </authorList>
    </citation>
    <scope>NUCLEOTIDE SEQUENCE</scope>
</reference>
<name>A0A8S4QMD6_9NEOP</name>
<evidence type="ECO:0000313" key="2">
    <source>
        <dbReference type="Proteomes" id="UP000838756"/>
    </source>
</evidence>
<sequence>VSEKTVTRITKEGVKGEGGEYFEKN</sequence>
<keyword evidence="2" id="KW-1185">Reference proteome</keyword>
<evidence type="ECO:0000313" key="1">
    <source>
        <dbReference type="EMBL" id="CAH2215705.1"/>
    </source>
</evidence>
<dbReference type="AlphaFoldDB" id="A0A8S4QMD6"/>